<keyword evidence="4" id="KW-0378">Hydrolase</keyword>
<dbReference type="InterPro" id="IPR002196">
    <property type="entry name" value="Glyco_hydro_24"/>
</dbReference>
<accession>A0ABP1R504</accession>
<evidence type="ECO:0000256" key="3">
    <source>
        <dbReference type="ARBA" id="ARBA00022638"/>
    </source>
</evidence>
<keyword evidence="2" id="KW-0929">Antimicrobial</keyword>
<sequence length="180" mass="19861">MHLYLFMVLVAANAVSAVKYTGPTNQAGIDLIKEYEGFYANFYSDPVGIRTIGYGHACHVWNCDTPLNGKYSVPLTRSTAEQLLIEDLATPGRYESCVNNAVTYNSLTANQFSALTSFVFNLGCGSFRRSTLRTKLNRRDIRGAANEFGKWVNAGGRRLPGLVRRRAAERALFCTGISTC</sequence>
<dbReference type="PANTHER" id="PTHR38107">
    <property type="match status" value="1"/>
</dbReference>
<evidence type="ECO:0000313" key="9">
    <source>
        <dbReference type="Proteomes" id="UP001642540"/>
    </source>
</evidence>
<evidence type="ECO:0000256" key="4">
    <source>
        <dbReference type="ARBA" id="ARBA00022801"/>
    </source>
</evidence>
<evidence type="ECO:0008006" key="10">
    <source>
        <dbReference type="Google" id="ProtNLM"/>
    </source>
</evidence>
<dbReference type="Pfam" id="PF00959">
    <property type="entry name" value="Phage_lysozyme"/>
    <property type="match status" value="1"/>
</dbReference>
<protein>
    <recommendedName>
        <fullName evidence="10">Lysozyme</fullName>
    </recommendedName>
</protein>
<dbReference type="PANTHER" id="PTHR38107:SF3">
    <property type="entry name" value="LYSOZYME RRRD-RELATED"/>
    <property type="match status" value="1"/>
</dbReference>
<proteinExistence type="inferred from homology"/>
<name>A0ABP1R504_9HEXA</name>
<evidence type="ECO:0000256" key="1">
    <source>
        <dbReference type="ARBA" id="ARBA00000632"/>
    </source>
</evidence>
<dbReference type="InterPro" id="IPR023347">
    <property type="entry name" value="Lysozyme_dom_sf"/>
</dbReference>
<evidence type="ECO:0000256" key="7">
    <source>
        <dbReference type="SAM" id="SignalP"/>
    </source>
</evidence>
<dbReference type="Gene3D" id="1.10.530.40">
    <property type="match status" value="1"/>
</dbReference>
<dbReference type="InterPro" id="IPR034690">
    <property type="entry name" value="Endolysin_T4_type"/>
</dbReference>
<gene>
    <name evidence="8" type="ORF">ODALV1_LOCUS17895</name>
</gene>
<keyword evidence="6" id="KW-0326">Glycosidase</keyword>
<keyword evidence="5" id="KW-1035">Host cytoplasm</keyword>
<keyword evidence="7" id="KW-0732">Signal</keyword>
<feature type="signal peptide" evidence="7">
    <location>
        <begin position="1"/>
        <end position="17"/>
    </location>
</feature>
<dbReference type="Proteomes" id="UP001642540">
    <property type="component" value="Unassembled WGS sequence"/>
</dbReference>
<dbReference type="InterPro" id="IPR051018">
    <property type="entry name" value="Bacteriophage_GH24"/>
</dbReference>
<comment type="caution">
    <text evidence="8">The sequence shown here is derived from an EMBL/GenBank/DDBJ whole genome shotgun (WGS) entry which is preliminary data.</text>
</comment>
<evidence type="ECO:0000256" key="2">
    <source>
        <dbReference type="ARBA" id="ARBA00022529"/>
    </source>
</evidence>
<dbReference type="HAMAP" id="MF_04110">
    <property type="entry name" value="ENDOLYSIN_T4"/>
    <property type="match status" value="1"/>
</dbReference>
<dbReference type="CDD" id="cd00737">
    <property type="entry name" value="lyz_endolysin_autolysin"/>
    <property type="match status" value="1"/>
</dbReference>
<evidence type="ECO:0000313" key="8">
    <source>
        <dbReference type="EMBL" id="CAL8117914.1"/>
    </source>
</evidence>
<organism evidence="8 9">
    <name type="scientific">Orchesella dallaii</name>
    <dbReference type="NCBI Taxonomy" id="48710"/>
    <lineage>
        <taxon>Eukaryota</taxon>
        <taxon>Metazoa</taxon>
        <taxon>Ecdysozoa</taxon>
        <taxon>Arthropoda</taxon>
        <taxon>Hexapoda</taxon>
        <taxon>Collembola</taxon>
        <taxon>Entomobryomorpha</taxon>
        <taxon>Entomobryoidea</taxon>
        <taxon>Orchesellidae</taxon>
        <taxon>Orchesellinae</taxon>
        <taxon>Orchesella</taxon>
    </lineage>
</organism>
<comment type="catalytic activity">
    <reaction evidence="1">
        <text>Hydrolysis of (1-&gt;4)-beta-linkages between N-acetylmuramic acid and N-acetyl-D-glucosamine residues in a peptidoglycan and between N-acetyl-D-glucosamine residues in chitodextrins.</text>
        <dbReference type="EC" id="3.2.1.17"/>
    </reaction>
</comment>
<evidence type="ECO:0000256" key="5">
    <source>
        <dbReference type="ARBA" id="ARBA00023200"/>
    </source>
</evidence>
<keyword evidence="3" id="KW-0081">Bacteriolytic enzyme</keyword>
<dbReference type="InterPro" id="IPR033907">
    <property type="entry name" value="Endolysin_autolysin"/>
</dbReference>
<feature type="chain" id="PRO_5045157985" description="Lysozyme" evidence="7">
    <location>
        <begin position="18"/>
        <end position="180"/>
    </location>
</feature>
<dbReference type="SUPFAM" id="SSF53955">
    <property type="entry name" value="Lysozyme-like"/>
    <property type="match status" value="1"/>
</dbReference>
<dbReference type="EMBL" id="CAXLJM020000057">
    <property type="protein sequence ID" value="CAL8117914.1"/>
    <property type="molecule type" value="Genomic_DNA"/>
</dbReference>
<evidence type="ECO:0000256" key="6">
    <source>
        <dbReference type="ARBA" id="ARBA00023295"/>
    </source>
</evidence>
<reference evidence="8 9" key="1">
    <citation type="submission" date="2024-08" db="EMBL/GenBank/DDBJ databases">
        <authorList>
            <person name="Cucini C."/>
            <person name="Frati F."/>
        </authorList>
    </citation>
    <scope>NUCLEOTIDE SEQUENCE [LARGE SCALE GENOMIC DNA]</scope>
</reference>
<keyword evidence="9" id="KW-1185">Reference proteome</keyword>
<dbReference type="InterPro" id="IPR023346">
    <property type="entry name" value="Lysozyme-like_dom_sf"/>
</dbReference>